<evidence type="ECO:0000256" key="6">
    <source>
        <dbReference type="SAM" id="SignalP"/>
    </source>
</evidence>
<dbReference type="AlphaFoldDB" id="A0A0S1M168"/>
<dbReference type="SUPFAM" id="SSF57392">
    <property type="entry name" value="Defensin-like"/>
    <property type="match status" value="1"/>
</dbReference>
<evidence type="ECO:0000256" key="4">
    <source>
        <dbReference type="ARBA" id="ARBA00023157"/>
    </source>
</evidence>
<evidence type="ECO:0000256" key="2">
    <source>
        <dbReference type="ARBA" id="ARBA00004613"/>
    </source>
</evidence>
<dbReference type="EMBL" id="KT948937">
    <property type="protein sequence ID" value="ALL34527.1"/>
    <property type="molecule type" value="mRNA"/>
</dbReference>
<dbReference type="GO" id="GO:0042151">
    <property type="term" value="C:nematocyst"/>
    <property type="evidence" value="ECO:0007669"/>
    <property type="project" value="UniProtKB-SubCell"/>
</dbReference>
<evidence type="ECO:0000256" key="5">
    <source>
        <dbReference type="ARBA" id="ARBA00023331"/>
    </source>
</evidence>
<keyword evidence="7" id="KW-0406">Ion transport</keyword>
<feature type="signal peptide" evidence="6">
    <location>
        <begin position="1"/>
        <end position="19"/>
    </location>
</feature>
<comment type="subcellular location">
    <subcellularLocation>
        <location evidence="1">Nematocyst</location>
    </subcellularLocation>
    <subcellularLocation>
        <location evidence="2">Secreted</location>
    </subcellularLocation>
</comment>
<dbReference type="Gene3D" id="2.20.20.10">
    <property type="entry name" value="Anthopleurin-A"/>
    <property type="match status" value="1"/>
</dbReference>
<dbReference type="GO" id="GO:0005576">
    <property type="term" value="C:extracellular region"/>
    <property type="evidence" value="ECO:0007669"/>
    <property type="project" value="UniProtKB-SubCell"/>
</dbReference>
<dbReference type="InterPro" id="IPR023355">
    <property type="entry name" value="Myo_ane_neurotoxin_sf"/>
</dbReference>
<dbReference type="Pfam" id="PF00706">
    <property type="entry name" value="Toxin_4"/>
    <property type="match status" value="1"/>
</dbReference>
<keyword evidence="7" id="KW-0813">Transport</keyword>
<dbReference type="GO" id="GO:0034220">
    <property type="term" value="P:monoatomic ion transmembrane transport"/>
    <property type="evidence" value="ECO:0007669"/>
    <property type="project" value="UniProtKB-KW"/>
</dbReference>
<reference evidence="7" key="1">
    <citation type="journal article" date="2015" name="Toxicon">
        <title>Multi-copy venom genes hidden in de novo transcriptome assemblies, a cautionary tale with the snakelocks sea anemone Anemonia sulcata (Pennant, 1977).</title>
        <authorList>
            <person name="Macrander J."/>
            <person name="Broe M."/>
            <person name="Daly M."/>
        </authorList>
    </citation>
    <scope>NUCLEOTIDE SEQUENCE</scope>
</reference>
<gene>
    <name evidence="7" type="primary">KTx</name>
</gene>
<evidence type="ECO:0000256" key="3">
    <source>
        <dbReference type="ARBA" id="ARBA00022525"/>
    </source>
</evidence>
<keyword evidence="4" id="KW-1015">Disulfide bond</keyword>
<accession>A0A0S1M168</accession>
<protein>
    <submittedName>
        <fullName evidence="7">Type III potassium channel toxin protein</fullName>
    </submittedName>
</protein>
<keyword evidence="3" id="KW-0964">Secreted</keyword>
<evidence type="ECO:0000256" key="1">
    <source>
        <dbReference type="ARBA" id="ARBA00004532"/>
    </source>
</evidence>
<sequence>MNRLMILLFAAVFLAVASADEYDVDIARRGISCLCVSDGPSVRGNTLSGTIWMKTGGYSANGCPKGWHFCGKSRGLLSDCCKQ</sequence>
<keyword evidence="7" id="KW-0407">Ion channel</keyword>
<proteinExistence type="evidence at transcript level"/>
<keyword evidence="6" id="KW-0732">Signal</keyword>
<name>A0A0S1M168_ANESU</name>
<evidence type="ECO:0000313" key="7">
    <source>
        <dbReference type="EMBL" id="ALL34527.1"/>
    </source>
</evidence>
<keyword evidence="5" id="KW-0166">Nematocyst</keyword>
<organism evidence="7">
    <name type="scientific">Anemonia sulcata</name>
    <name type="common">Mediterranean snakelocks sea anemone</name>
    <dbReference type="NCBI Taxonomy" id="6108"/>
    <lineage>
        <taxon>Eukaryota</taxon>
        <taxon>Metazoa</taxon>
        <taxon>Cnidaria</taxon>
        <taxon>Anthozoa</taxon>
        <taxon>Hexacorallia</taxon>
        <taxon>Actiniaria</taxon>
        <taxon>Actiniidae</taxon>
        <taxon>Anemonia</taxon>
    </lineage>
</organism>
<feature type="chain" id="PRO_5006589207" evidence="6">
    <location>
        <begin position="20"/>
        <end position="83"/>
    </location>
</feature>